<comment type="caution">
    <text evidence="2">The sequence shown here is derived from an EMBL/GenBank/DDBJ whole genome shotgun (WGS) entry which is preliminary data.</text>
</comment>
<feature type="domain" description="Mei2-like C-terminal RNA recognition motif" evidence="1">
    <location>
        <begin position="59"/>
        <end position="115"/>
    </location>
</feature>
<proteinExistence type="predicted"/>
<dbReference type="Proteomes" id="UP000824890">
    <property type="component" value="Unassembled WGS sequence"/>
</dbReference>
<dbReference type="EMBL" id="JAGKQM010000004">
    <property type="protein sequence ID" value="KAH0930243.1"/>
    <property type="molecule type" value="Genomic_DNA"/>
</dbReference>
<gene>
    <name evidence="2" type="ORF">HID58_015970</name>
</gene>
<name>A0ABQ8DLZ1_BRANA</name>
<evidence type="ECO:0000259" key="1">
    <source>
        <dbReference type="Pfam" id="PF04059"/>
    </source>
</evidence>
<dbReference type="Gene3D" id="3.30.70.330">
    <property type="match status" value="1"/>
</dbReference>
<reference evidence="2 3" key="1">
    <citation type="submission" date="2021-05" db="EMBL/GenBank/DDBJ databases">
        <title>Genome Assembly of Synthetic Allotetraploid Brassica napus Reveals Homoeologous Exchanges between Subgenomes.</title>
        <authorList>
            <person name="Davis J.T."/>
        </authorList>
    </citation>
    <scope>NUCLEOTIDE SEQUENCE [LARGE SCALE GENOMIC DNA]</scope>
    <source>
        <strain evidence="3">cv. Da-Ae</strain>
        <tissue evidence="2">Seedling</tissue>
    </source>
</reference>
<evidence type="ECO:0000313" key="2">
    <source>
        <dbReference type="EMBL" id="KAH0930243.1"/>
    </source>
</evidence>
<dbReference type="InterPro" id="IPR035979">
    <property type="entry name" value="RBD_domain_sf"/>
</dbReference>
<sequence length="117" mass="13106">MDLQHKNCLHFTLKILAKSSLHRPVENGVLAGEAAADTTVISWCGGGGSSIKLSPTAIHMLRNIPNKYTREMLIQFLDEYCEEESNKRKMKRLSKMNKGYAFVNFTKAEAVSKFKAA</sequence>
<evidence type="ECO:0000313" key="3">
    <source>
        <dbReference type="Proteomes" id="UP000824890"/>
    </source>
</evidence>
<dbReference type="InterPro" id="IPR007201">
    <property type="entry name" value="Mei2-like_Rrm_C"/>
</dbReference>
<organism evidence="2 3">
    <name type="scientific">Brassica napus</name>
    <name type="common">Rape</name>
    <dbReference type="NCBI Taxonomy" id="3708"/>
    <lineage>
        <taxon>Eukaryota</taxon>
        <taxon>Viridiplantae</taxon>
        <taxon>Streptophyta</taxon>
        <taxon>Embryophyta</taxon>
        <taxon>Tracheophyta</taxon>
        <taxon>Spermatophyta</taxon>
        <taxon>Magnoliopsida</taxon>
        <taxon>eudicotyledons</taxon>
        <taxon>Gunneridae</taxon>
        <taxon>Pentapetalae</taxon>
        <taxon>rosids</taxon>
        <taxon>malvids</taxon>
        <taxon>Brassicales</taxon>
        <taxon>Brassicaceae</taxon>
        <taxon>Brassiceae</taxon>
        <taxon>Brassica</taxon>
    </lineage>
</organism>
<accession>A0ABQ8DLZ1</accession>
<dbReference type="SUPFAM" id="SSF54928">
    <property type="entry name" value="RNA-binding domain, RBD"/>
    <property type="match status" value="1"/>
</dbReference>
<protein>
    <recommendedName>
        <fullName evidence="1">Mei2-like C-terminal RNA recognition motif domain-containing protein</fullName>
    </recommendedName>
</protein>
<dbReference type="InterPro" id="IPR012677">
    <property type="entry name" value="Nucleotide-bd_a/b_plait_sf"/>
</dbReference>
<keyword evidence="3" id="KW-1185">Reference proteome</keyword>
<dbReference type="Pfam" id="PF04059">
    <property type="entry name" value="RRM_2"/>
    <property type="match status" value="1"/>
</dbReference>